<reference evidence="4 5" key="2">
    <citation type="submission" date="2016-10" db="EMBL/GenBank/DDBJ databases">
        <authorList>
            <person name="Varghese N."/>
            <person name="Submissions S."/>
        </authorList>
    </citation>
    <scope>NUCLEOTIDE SEQUENCE [LARGE SCALE GENOMIC DNA]</scope>
    <source>
        <strain evidence="4 5">DSM 24802</strain>
    </source>
</reference>
<dbReference type="PANTHER" id="PTHR43563:SF1">
    <property type="entry name" value="AMINE OXIDASE [FLAVIN-CONTAINING] B"/>
    <property type="match status" value="1"/>
</dbReference>
<reference evidence="3" key="1">
    <citation type="journal article" date="2014" name="Int. J. Syst. Evol. Microbiol.">
        <title>Complete genome sequence of Corynebacterium casei LMG S-19264T (=DSM 44701T), isolated from a smear-ripened cheese.</title>
        <authorList>
            <consortium name="US DOE Joint Genome Institute (JGI-PGF)"/>
            <person name="Walter F."/>
            <person name="Albersmeier A."/>
            <person name="Kalinowski J."/>
            <person name="Ruckert C."/>
        </authorList>
    </citation>
    <scope>NUCLEOTIDE SEQUENCE</scope>
    <source>
        <strain evidence="3">CGMCC 1.10859</strain>
    </source>
</reference>
<dbReference type="SUPFAM" id="SSF51905">
    <property type="entry name" value="FAD/NAD(P)-binding domain"/>
    <property type="match status" value="1"/>
</dbReference>
<evidence type="ECO:0000259" key="2">
    <source>
        <dbReference type="Pfam" id="PF01593"/>
    </source>
</evidence>
<comment type="caution">
    <text evidence="3">The sequence shown here is derived from an EMBL/GenBank/DDBJ whole genome shotgun (WGS) entry which is preliminary data.</text>
</comment>
<evidence type="ECO:0000256" key="1">
    <source>
        <dbReference type="ARBA" id="ARBA00005995"/>
    </source>
</evidence>
<dbReference type="Pfam" id="PF01593">
    <property type="entry name" value="Amino_oxidase"/>
    <property type="match status" value="1"/>
</dbReference>
<accession>A0AAN4UVS0</accession>
<dbReference type="InterPro" id="IPR050703">
    <property type="entry name" value="Flavin_MAO"/>
</dbReference>
<dbReference type="Gene3D" id="3.50.50.60">
    <property type="entry name" value="FAD/NAD(P)-binding domain"/>
    <property type="match status" value="1"/>
</dbReference>
<sequence>MAGSFRIAGGMEAIVDALAATLPADRLHLSARVESISRTGGVVLARGVSCQADHVVLAVPPRIAAGLTYDPRLDLDMRTALTAIPTWMAGQAKFVATYDRPFWRDLHLSGDAMSHCGPLMEIHDASGPDGTPAALFGFLGTPAPHRAGRAGEIEQAALDQLARLFGPAARTPIRTALQDWAFQPETATEDDLTPPSTHPDYGLPPRLSGLWEGRLHFAATEVAPEMGGYLEGALAAAEAVSARLQAAIPTL</sequence>
<dbReference type="InterPro" id="IPR002937">
    <property type="entry name" value="Amino_oxidase"/>
</dbReference>
<name>A0AAN4UVS0_9RHOB</name>
<gene>
    <name evidence="3" type="ORF">GCM10008024_41180</name>
    <name evidence="4" type="ORF">SAMN05444006_1573</name>
</gene>
<reference evidence="3" key="3">
    <citation type="submission" date="2023-06" db="EMBL/GenBank/DDBJ databases">
        <authorList>
            <person name="Sun Q."/>
            <person name="Zhou Y."/>
        </authorList>
    </citation>
    <scope>NUCLEOTIDE SEQUENCE</scope>
    <source>
        <strain evidence="3">CGMCC 1.10859</strain>
    </source>
</reference>
<organism evidence="3 6">
    <name type="scientific">Allgaiera indica</name>
    <dbReference type="NCBI Taxonomy" id="765699"/>
    <lineage>
        <taxon>Bacteria</taxon>
        <taxon>Pseudomonadati</taxon>
        <taxon>Pseudomonadota</taxon>
        <taxon>Alphaproteobacteria</taxon>
        <taxon>Rhodobacterales</taxon>
        <taxon>Paracoccaceae</taxon>
        <taxon>Allgaiera</taxon>
    </lineage>
</organism>
<dbReference type="EMBL" id="BNAB01000049">
    <property type="protein sequence ID" value="GHE06557.1"/>
    <property type="molecule type" value="Genomic_DNA"/>
</dbReference>
<dbReference type="EMBL" id="FNOB01000057">
    <property type="protein sequence ID" value="SDX97279.1"/>
    <property type="molecule type" value="Genomic_DNA"/>
</dbReference>
<feature type="domain" description="Amine oxidase" evidence="2">
    <location>
        <begin position="3"/>
        <end position="244"/>
    </location>
</feature>
<dbReference type="GO" id="GO:0016491">
    <property type="term" value="F:oxidoreductase activity"/>
    <property type="evidence" value="ECO:0007669"/>
    <property type="project" value="InterPro"/>
</dbReference>
<evidence type="ECO:0000313" key="3">
    <source>
        <dbReference type="EMBL" id="GHE06557.1"/>
    </source>
</evidence>
<evidence type="ECO:0000313" key="6">
    <source>
        <dbReference type="Proteomes" id="UP000634647"/>
    </source>
</evidence>
<evidence type="ECO:0000313" key="4">
    <source>
        <dbReference type="EMBL" id="SDX97279.1"/>
    </source>
</evidence>
<protein>
    <submittedName>
        <fullName evidence="4">Monoamine oxidase</fullName>
    </submittedName>
</protein>
<evidence type="ECO:0000313" key="5">
    <source>
        <dbReference type="Proteomes" id="UP000199541"/>
    </source>
</evidence>
<dbReference type="InterPro" id="IPR036188">
    <property type="entry name" value="FAD/NAD-bd_sf"/>
</dbReference>
<dbReference type="Proteomes" id="UP000199541">
    <property type="component" value="Unassembled WGS sequence"/>
</dbReference>
<dbReference type="Proteomes" id="UP000634647">
    <property type="component" value="Unassembled WGS sequence"/>
</dbReference>
<dbReference type="PANTHER" id="PTHR43563">
    <property type="entry name" value="AMINE OXIDASE"/>
    <property type="match status" value="1"/>
</dbReference>
<proteinExistence type="inferred from homology"/>
<dbReference type="SUPFAM" id="SSF54373">
    <property type="entry name" value="FAD-linked reductases, C-terminal domain"/>
    <property type="match status" value="1"/>
</dbReference>
<comment type="similarity">
    <text evidence="1">Belongs to the flavin monoamine oxidase family.</text>
</comment>
<keyword evidence="5" id="KW-1185">Reference proteome</keyword>
<dbReference type="AlphaFoldDB" id="A0AAN4UVS0"/>